<dbReference type="GO" id="GO:0005654">
    <property type="term" value="C:nucleoplasm"/>
    <property type="evidence" value="ECO:0007669"/>
    <property type="project" value="TreeGrafter"/>
</dbReference>
<dbReference type="Pfam" id="PF00076">
    <property type="entry name" value="RRM_1"/>
    <property type="match status" value="1"/>
</dbReference>
<evidence type="ECO:0000313" key="5">
    <source>
        <dbReference type="Proteomes" id="UP000271241"/>
    </source>
</evidence>
<dbReference type="InterPro" id="IPR000504">
    <property type="entry name" value="RRM_dom"/>
</dbReference>
<protein>
    <recommendedName>
        <fullName evidence="3">RRM domain-containing protein</fullName>
    </recommendedName>
</protein>
<dbReference type="GO" id="GO:0061574">
    <property type="term" value="C:ASAP complex"/>
    <property type="evidence" value="ECO:0007669"/>
    <property type="project" value="TreeGrafter"/>
</dbReference>
<dbReference type="GO" id="GO:0005737">
    <property type="term" value="C:cytoplasm"/>
    <property type="evidence" value="ECO:0007669"/>
    <property type="project" value="TreeGrafter"/>
</dbReference>
<dbReference type="AlphaFoldDB" id="A0A4P9XNK6"/>
<dbReference type="PANTHER" id="PTHR15481">
    <property type="entry name" value="RIBONUCLEIC ACID BINDING PROTEIN S1"/>
    <property type="match status" value="1"/>
</dbReference>
<dbReference type="GO" id="GO:0000398">
    <property type="term" value="P:mRNA splicing, via spliceosome"/>
    <property type="evidence" value="ECO:0007669"/>
    <property type="project" value="TreeGrafter"/>
</dbReference>
<evidence type="ECO:0000259" key="3">
    <source>
        <dbReference type="PROSITE" id="PS50102"/>
    </source>
</evidence>
<dbReference type="EMBL" id="KZ992724">
    <property type="protein sequence ID" value="RKP07412.1"/>
    <property type="molecule type" value="Genomic_DNA"/>
</dbReference>
<organism evidence="4 5">
    <name type="scientific">Thamnocephalis sphaerospora</name>
    <dbReference type="NCBI Taxonomy" id="78915"/>
    <lineage>
        <taxon>Eukaryota</taxon>
        <taxon>Fungi</taxon>
        <taxon>Fungi incertae sedis</taxon>
        <taxon>Zoopagomycota</taxon>
        <taxon>Zoopagomycotina</taxon>
        <taxon>Zoopagomycetes</taxon>
        <taxon>Zoopagales</taxon>
        <taxon>Sigmoideomycetaceae</taxon>
        <taxon>Thamnocephalis</taxon>
    </lineage>
</organism>
<dbReference type="PROSITE" id="PS50102">
    <property type="entry name" value="RRM"/>
    <property type="match status" value="1"/>
</dbReference>
<dbReference type="Proteomes" id="UP000271241">
    <property type="component" value="Unassembled WGS sequence"/>
</dbReference>
<dbReference type="InterPro" id="IPR012677">
    <property type="entry name" value="Nucleotide-bd_a/b_plait_sf"/>
</dbReference>
<evidence type="ECO:0000313" key="4">
    <source>
        <dbReference type="EMBL" id="RKP07412.1"/>
    </source>
</evidence>
<name>A0A4P9XNK6_9FUNG</name>
<dbReference type="GO" id="GO:0003723">
    <property type="term" value="F:RNA binding"/>
    <property type="evidence" value="ECO:0007669"/>
    <property type="project" value="UniProtKB-UniRule"/>
</dbReference>
<dbReference type="InterPro" id="IPR035979">
    <property type="entry name" value="RBD_domain_sf"/>
</dbReference>
<evidence type="ECO:0000256" key="2">
    <source>
        <dbReference type="PROSITE-ProRule" id="PRU00176"/>
    </source>
</evidence>
<accession>A0A4P9XNK6</accession>
<dbReference type="OrthoDB" id="252020at2759"/>
<dbReference type="Gene3D" id="3.30.70.330">
    <property type="match status" value="1"/>
</dbReference>
<feature type="non-terminal residue" evidence="4">
    <location>
        <position position="74"/>
    </location>
</feature>
<keyword evidence="1 2" id="KW-0694">RNA-binding</keyword>
<dbReference type="SMART" id="SM00360">
    <property type="entry name" value="RRM"/>
    <property type="match status" value="1"/>
</dbReference>
<evidence type="ECO:0000256" key="1">
    <source>
        <dbReference type="ARBA" id="ARBA00022884"/>
    </source>
</evidence>
<proteinExistence type="predicted"/>
<keyword evidence="5" id="KW-1185">Reference proteome</keyword>
<reference evidence="5" key="1">
    <citation type="journal article" date="2018" name="Nat. Microbiol.">
        <title>Leveraging single-cell genomics to expand the fungal tree of life.</title>
        <authorList>
            <person name="Ahrendt S.R."/>
            <person name="Quandt C.A."/>
            <person name="Ciobanu D."/>
            <person name="Clum A."/>
            <person name="Salamov A."/>
            <person name="Andreopoulos B."/>
            <person name="Cheng J.F."/>
            <person name="Woyke T."/>
            <person name="Pelin A."/>
            <person name="Henrissat B."/>
            <person name="Reynolds N.K."/>
            <person name="Benny G.L."/>
            <person name="Smith M.E."/>
            <person name="James T.Y."/>
            <person name="Grigoriev I.V."/>
        </authorList>
    </citation>
    <scope>NUCLEOTIDE SEQUENCE [LARGE SCALE GENOMIC DNA]</scope>
    <source>
        <strain evidence="5">RSA 1356</strain>
    </source>
</reference>
<gene>
    <name evidence="4" type="ORF">THASP1DRAFT_3866</name>
</gene>
<sequence length="74" mass="8157">ITVAKLTRNVQEGHLREVFGTYGDIRAVELELLPRLKVHRGTAVIEFESMAQAENAVDHMNGGQLDGNELVVSI</sequence>
<dbReference type="STRING" id="78915.A0A4P9XNK6"/>
<dbReference type="SUPFAM" id="SSF54928">
    <property type="entry name" value="RNA-binding domain, RBD"/>
    <property type="match status" value="1"/>
</dbReference>
<feature type="domain" description="RRM" evidence="3">
    <location>
        <begin position="1"/>
        <end position="74"/>
    </location>
</feature>
<feature type="non-terminal residue" evidence="4">
    <location>
        <position position="1"/>
    </location>
</feature>
<dbReference type="PANTHER" id="PTHR15481:SF0">
    <property type="entry name" value="LD23870P-RELATED"/>
    <property type="match status" value="1"/>
</dbReference>